<dbReference type="GO" id="GO:0043139">
    <property type="term" value="F:5'-3' DNA helicase activity"/>
    <property type="evidence" value="ECO:0007669"/>
    <property type="project" value="TreeGrafter"/>
</dbReference>
<dbReference type="InterPro" id="IPR041677">
    <property type="entry name" value="DNA2/NAM7_AAA_11"/>
</dbReference>
<dbReference type="Pfam" id="PF13086">
    <property type="entry name" value="AAA_11"/>
    <property type="match status" value="1"/>
</dbReference>
<reference evidence="9 10" key="1">
    <citation type="submission" date="2016-10" db="EMBL/GenBank/DDBJ databases">
        <authorList>
            <person name="de Groot N.N."/>
        </authorList>
    </citation>
    <scope>NUCLEOTIDE SEQUENCE [LARGE SCALE GENOMIC DNA]</scope>
    <source>
        <strain evidence="9 10">ATCC 51327</strain>
    </source>
</reference>
<name>A0A1I4LX38_9FIRM</name>
<dbReference type="STRING" id="29563.SAMN02983006_02436"/>
<dbReference type="RefSeq" id="WP_089862455.1">
    <property type="nucleotide sequence ID" value="NZ_FOTI01000045.1"/>
</dbReference>
<protein>
    <submittedName>
        <fullName evidence="9">Superfamily I DNA and/or RNA helicase</fullName>
    </submittedName>
</protein>
<proteinExistence type="inferred from homology"/>
<sequence length="716" mass="80750">MITLIIAGIDKSIGPGDIVGAFINEVGTASDEIGKIRIKRKEKQAEVEVKLSAAAKIIEIMNNNQIGGVKVNIYAQNPDDLIDKEIMDYYHKFKHLLALEFSEREAQYNLEMKYLTARERQARGRTILNLTGQEAGFTFDHLFLVKFKPVYPEQKISATEIKAGNTVIITANTSKGKQSITGRVVKRDDYFLTVSFSVQPPEFVYNSLDIRIDLFINKDKFNLMNSILESVKKPVNQIQQRKIDILLDRQKPLFNKQSIIIESETLNELQRKAVNKSLAAEDIYLIQGPPATGKTTTAVEIIKQSVQTGDKVLVTASSDYTVDKLSEFLLDEGINLLRFGYPINSDQQLINSTFAELIVKQDSYLKAQQLRKDLSKKYLTDQPNFNLETNLNILNQEDKKIIEQVKDLEKKAAQEILTEADVICTTNFAVGSKFLTDLNFDLSIIEEANQAIQPAALLAFLKAKKTILLGDQKELLPDIISKEAAKQGLASSLFDRLTNLYAENCLVKFKHQYRMNRKLMGFASLYFYDNQLRADESAAKITLADLDIKTSTDNAFTVQAMQANYPFVFLDTSEMKAAEHCLHENGLYYNPVEAEIILDLINQAVKSNLSAADIGVITPYLAQINLINQHNKFAQVEINQAAAFQGREKELIIYSAVRSNQSANLGLLKNLNQLNLALTRARRKIIFVGDSKTICQEEVYANLLIYTKKIGLYYKL</sequence>
<keyword evidence="10" id="KW-1185">Reference proteome</keyword>
<keyword evidence="4 9" id="KW-0347">Helicase</keyword>
<dbReference type="PANTHER" id="PTHR43788">
    <property type="entry name" value="DNA2/NAM7 HELICASE FAMILY MEMBER"/>
    <property type="match status" value="1"/>
</dbReference>
<comment type="similarity">
    <text evidence="1">Belongs to the DNA2/NAM7 helicase family.</text>
</comment>
<dbReference type="OrthoDB" id="9757917at2"/>
<evidence type="ECO:0000256" key="5">
    <source>
        <dbReference type="ARBA" id="ARBA00022840"/>
    </source>
</evidence>
<keyword evidence="5" id="KW-0067">ATP-binding</keyword>
<dbReference type="AlphaFoldDB" id="A0A1I4LX38"/>
<accession>A0A1I4LX38</accession>
<dbReference type="InterPro" id="IPR012677">
    <property type="entry name" value="Nucleotide-bd_a/b_plait_sf"/>
</dbReference>
<dbReference type="Gene3D" id="2.40.30.270">
    <property type="match status" value="1"/>
</dbReference>
<keyword evidence="3" id="KW-0378">Hydrolase</keyword>
<feature type="domain" description="DNA2/NAM7 helicase helicase" evidence="7">
    <location>
        <begin position="266"/>
        <end position="482"/>
    </location>
</feature>
<evidence type="ECO:0000313" key="9">
    <source>
        <dbReference type="EMBL" id="SFL95530.1"/>
    </source>
</evidence>
<dbReference type="GO" id="GO:0016787">
    <property type="term" value="F:hydrolase activity"/>
    <property type="evidence" value="ECO:0007669"/>
    <property type="project" value="UniProtKB-KW"/>
</dbReference>
<evidence type="ECO:0000256" key="2">
    <source>
        <dbReference type="ARBA" id="ARBA00022741"/>
    </source>
</evidence>
<dbReference type="Gene3D" id="3.30.70.330">
    <property type="match status" value="1"/>
</dbReference>
<dbReference type="InterPro" id="IPR041679">
    <property type="entry name" value="DNA2/NAM7-like_C"/>
</dbReference>
<dbReference type="InterPro" id="IPR027417">
    <property type="entry name" value="P-loop_NTPase"/>
</dbReference>
<evidence type="ECO:0000259" key="6">
    <source>
        <dbReference type="Pfam" id="PF03880"/>
    </source>
</evidence>
<evidence type="ECO:0000259" key="7">
    <source>
        <dbReference type="Pfam" id="PF13086"/>
    </source>
</evidence>
<gene>
    <name evidence="9" type="ORF">SAMN02983006_02436</name>
</gene>
<evidence type="ECO:0000259" key="8">
    <source>
        <dbReference type="Pfam" id="PF13087"/>
    </source>
</evidence>
<feature type="domain" description="DEAD box helicase DbpA/CsdA RNA-binding" evidence="6">
    <location>
        <begin position="7"/>
        <end position="73"/>
    </location>
</feature>
<evidence type="ECO:0000256" key="3">
    <source>
        <dbReference type="ARBA" id="ARBA00022801"/>
    </source>
</evidence>
<evidence type="ECO:0000256" key="4">
    <source>
        <dbReference type="ARBA" id="ARBA00022806"/>
    </source>
</evidence>
<dbReference type="PANTHER" id="PTHR43788:SF8">
    <property type="entry name" value="DNA-BINDING PROTEIN SMUBP-2"/>
    <property type="match status" value="1"/>
</dbReference>
<dbReference type="Pfam" id="PF13087">
    <property type="entry name" value="AAA_12"/>
    <property type="match status" value="1"/>
</dbReference>
<dbReference type="SUPFAM" id="SSF52540">
    <property type="entry name" value="P-loop containing nucleoside triphosphate hydrolases"/>
    <property type="match status" value="1"/>
</dbReference>
<keyword evidence="2" id="KW-0547">Nucleotide-binding</keyword>
<evidence type="ECO:0000313" key="10">
    <source>
        <dbReference type="Proteomes" id="UP000199006"/>
    </source>
</evidence>
<dbReference type="CDD" id="cd18808">
    <property type="entry name" value="SF1_C_Upf1"/>
    <property type="match status" value="1"/>
</dbReference>
<organism evidence="9 10">
    <name type="scientific">Halanaerobium salsuginis</name>
    <dbReference type="NCBI Taxonomy" id="29563"/>
    <lineage>
        <taxon>Bacteria</taxon>
        <taxon>Bacillati</taxon>
        <taxon>Bacillota</taxon>
        <taxon>Clostridia</taxon>
        <taxon>Halanaerobiales</taxon>
        <taxon>Halanaerobiaceae</taxon>
        <taxon>Halanaerobium</taxon>
    </lineage>
</organism>
<feature type="domain" description="DNA2/NAM7 helicase-like C-terminal" evidence="8">
    <location>
        <begin position="490"/>
        <end position="692"/>
    </location>
</feature>
<dbReference type="InterPro" id="IPR005580">
    <property type="entry name" value="DbpA/CsdA_RNA-bd_dom"/>
</dbReference>
<dbReference type="Pfam" id="PF03880">
    <property type="entry name" value="DbpA"/>
    <property type="match status" value="1"/>
</dbReference>
<dbReference type="CDD" id="cd12252">
    <property type="entry name" value="RRM_DbpA"/>
    <property type="match status" value="1"/>
</dbReference>
<dbReference type="EMBL" id="FOTI01000045">
    <property type="protein sequence ID" value="SFL95530.1"/>
    <property type="molecule type" value="Genomic_DNA"/>
</dbReference>
<dbReference type="InterPro" id="IPR047187">
    <property type="entry name" value="SF1_C_Upf1"/>
</dbReference>
<evidence type="ECO:0000256" key="1">
    <source>
        <dbReference type="ARBA" id="ARBA00007913"/>
    </source>
</evidence>
<dbReference type="Gene3D" id="3.40.50.300">
    <property type="entry name" value="P-loop containing nucleotide triphosphate hydrolases"/>
    <property type="match status" value="2"/>
</dbReference>
<dbReference type="InterPro" id="IPR050534">
    <property type="entry name" value="Coronavir_polyprotein_1ab"/>
</dbReference>
<dbReference type="Proteomes" id="UP000199006">
    <property type="component" value="Unassembled WGS sequence"/>
</dbReference>
<dbReference type="GO" id="GO:0005524">
    <property type="term" value="F:ATP binding"/>
    <property type="evidence" value="ECO:0007669"/>
    <property type="project" value="UniProtKB-KW"/>
</dbReference>